<name>A0A0P7UM16_SCLFO</name>
<evidence type="ECO:0000256" key="1">
    <source>
        <dbReference type="SAM" id="MobiDB-lite"/>
    </source>
</evidence>
<comment type="caution">
    <text evidence="2">The sequence shown here is derived from an EMBL/GenBank/DDBJ whole genome shotgun (WGS) entry which is preliminary data.</text>
</comment>
<dbReference type="AlphaFoldDB" id="A0A0P7UM16"/>
<proteinExistence type="predicted"/>
<evidence type="ECO:0008006" key="4">
    <source>
        <dbReference type="Google" id="ProtNLM"/>
    </source>
</evidence>
<dbReference type="Proteomes" id="UP000034805">
    <property type="component" value="Unassembled WGS sequence"/>
</dbReference>
<evidence type="ECO:0000313" key="3">
    <source>
        <dbReference type="Proteomes" id="UP000034805"/>
    </source>
</evidence>
<dbReference type="InterPro" id="IPR013761">
    <property type="entry name" value="SAM/pointed_sf"/>
</dbReference>
<organism evidence="2 3">
    <name type="scientific">Scleropages formosus</name>
    <name type="common">Asian bonytongue</name>
    <name type="synonym">Osteoglossum formosum</name>
    <dbReference type="NCBI Taxonomy" id="113540"/>
    <lineage>
        <taxon>Eukaryota</taxon>
        <taxon>Metazoa</taxon>
        <taxon>Chordata</taxon>
        <taxon>Craniata</taxon>
        <taxon>Vertebrata</taxon>
        <taxon>Euteleostomi</taxon>
        <taxon>Actinopterygii</taxon>
        <taxon>Neopterygii</taxon>
        <taxon>Teleostei</taxon>
        <taxon>Osteoglossocephala</taxon>
        <taxon>Osteoglossomorpha</taxon>
        <taxon>Osteoglossiformes</taxon>
        <taxon>Osteoglossidae</taxon>
        <taxon>Scleropages</taxon>
    </lineage>
</organism>
<sequence>MATKHSQGSQETTWGGGAVALEAQSPGLPSAPWQARARANHRFAAASCDLPALAVQGSNVVEDQDLLEIGILNSAHRQRLLQAIRLLPRVGVVWMIACGSGTPLVPVAQHGEREGQGQR</sequence>
<accession>A0A0P7UM16</accession>
<dbReference type="Gene3D" id="1.10.150.50">
    <property type="entry name" value="Transcription Factor, Ets-1"/>
    <property type="match status" value="1"/>
</dbReference>
<dbReference type="EMBL" id="JARO02003785">
    <property type="protein sequence ID" value="KPP69779.1"/>
    <property type="molecule type" value="Genomic_DNA"/>
</dbReference>
<protein>
    <recommendedName>
        <fullName evidence="4">SAM domain-containing protein</fullName>
    </recommendedName>
</protein>
<feature type="compositionally biased region" description="Polar residues" evidence="1">
    <location>
        <begin position="1"/>
        <end position="13"/>
    </location>
</feature>
<evidence type="ECO:0000313" key="2">
    <source>
        <dbReference type="EMBL" id="KPP69779.1"/>
    </source>
</evidence>
<feature type="region of interest" description="Disordered" evidence="1">
    <location>
        <begin position="1"/>
        <end position="32"/>
    </location>
</feature>
<reference evidence="2 3" key="1">
    <citation type="submission" date="2015-08" db="EMBL/GenBank/DDBJ databases">
        <title>The genome of the Asian arowana (Scleropages formosus).</title>
        <authorList>
            <person name="Tan M.H."/>
            <person name="Gan H.M."/>
            <person name="Croft L.J."/>
            <person name="Austin C.M."/>
        </authorList>
    </citation>
    <scope>NUCLEOTIDE SEQUENCE [LARGE SCALE GENOMIC DNA]</scope>
    <source>
        <strain evidence="2">Aro1</strain>
    </source>
</reference>
<dbReference type="SUPFAM" id="SSF47769">
    <property type="entry name" value="SAM/Pointed domain"/>
    <property type="match status" value="1"/>
</dbReference>
<gene>
    <name evidence="2" type="ORF">Z043_111436</name>
</gene>